<dbReference type="EMBL" id="JAYKXP010000012">
    <property type="protein sequence ID" value="KAK7051527.1"/>
    <property type="molecule type" value="Genomic_DNA"/>
</dbReference>
<protein>
    <submittedName>
        <fullName evidence="2">Uncharacterized protein</fullName>
    </submittedName>
</protein>
<feature type="compositionally biased region" description="Polar residues" evidence="1">
    <location>
        <begin position="149"/>
        <end position="169"/>
    </location>
</feature>
<gene>
    <name evidence="2" type="ORF">VNI00_004502</name>
</gene>
<dbReference type="AlphaFoldDB" id="A0AAW0DLN9"/>
<feature type="region of interest" description="Disordered" evidence="1">
    <location>
        <begin position="290"/>
        <end position="329"/>
    </location>
</feature>
<organism evidence="2 3">
    <name type="scientific">Paramarasmius palmivorus</name>
    <dbReference type="NCBI Taxonomy" id="297713"/>
    <lineage>
        <taxon>Eukaryota</taxon>
        <taxon>Fungi</taxon>
        <taxon>Dikarya</taxon>
        <taxon>Basidiomycota</taxon>
        <taxon>Agaricomycotina</taxon>
        <taxon>Agaricomycetes</taxon>
        <taxon>Agaricomycetidae</taxon>
        <taxon>Agaricales</taxon>
        <taxon>Marasmiineae</taxon>
        <taxon>Marasmiaceae</taxon>
        <taxon>Paramarasmius</taxon>
    </lineage>
</organism>
<proteinExistence type="predicted"/>
<keyword evidence="3" id="KW-1185">Reference proteome</keyword>
<evidence type="ECO:0000256" key="1">
    <source>
        <dbReference type="SAM" id="MobiDB-lite"/>
    </source>
</evidence>
<feature type="region of interest" description="Disordered" evidence="1">
    <location>
        <begin position="110"/>
        <end position="180"/>
    </location>
</feature>
<dbReference type="Proteomes" id="UP001383192">
    <property type="component" value="Unassembled WGS sequence"/>
</dbReference>
<sequence>MVPDGLRGNDAWSAVSSIVSRTDLLIINNNTDISISDLSAMEKEIIEATRMLRDSFRDPYTLRVSPLPRPGIRFGSSKVPASNINIVHIVRSGNSSNSFNVNSNNSYSALYSDESDADDTQSISLPQSSIPTNFENNDPRPSERGFGSTEFSTAHSSRVPPSQNFQPSNRGVPPKVPDPIPPAIAVLSSLHETIQSVTGPLQSTTANLESITRELITMNNTLRESAATLNNIVNPERDTQVEHPQSPQRPDSVLSAGYEPPNINQNARVEYPLVPPHPLGLVSQPVFSFAPAGSKSQNDAAEHGHATSLGATQQEPPGKRANSMRIEPQRRVDVEHEEMDLAPTRELPPPVGDTYNCFGFTLCRSSCQIC</sequence>
<reference evidence="2 3" key="1">
    <citation type="submission" date="2024-01" db="EMBL/GenBank/DDBJ databases">
        <title>A draft genome for a cacao thread blight-causing isolate of Paramarasmius palmivorus.</title>
        <authorList>
            <person name="Baruah I.K."/>
            <person name="Bukari Y."/>
            <person name="Amoako-Attah I."/>
            <person name="Meinhardt L.W."/>
            <person name="Bailey B.A."/>
            <person name="Cohen S.P."/>
        </authorList>
    </citation>
    <scope>NUCLEOTIDE SEQUENCE [LARGE SCALE GENOMIC DNA]</scope>
    <source>
        <strain evidence="2 3">GH-12</strain>
    </source>
</reference>
<feature type="compositionally biased region" description="Polar residues" evidence="1">
    <location>
        <begin position="120"/>
        <end position="136"/>
    </location>
</feature>
<accession>A0AAW0DLN9</accession>
<evidence type="ECO:0000313" key="3">
    <source>
        <dbReference type="Proteomes" id="UP001383192"/>
    </source>
</evidence>
<evidence type="ECO:0000313" key="2">
    <source>
        <dbReference type="EMBL" id="KAK7051527.1"/>
    </source>
</evidence>
<feature type="region of interest" description="Disordered" evidence="1">
    <location>
        <begin position="236"/>
        <end position="263"/>
    </location>
</feature>
<name>A0AAW0DLN9_9AGAR</name>
<comment type="caution">
    <text evidence="2">The sequence shown here is derived from an EMBL/GenBank/DDBJ whole genome shotgun (WGS) entry which is preliminary data.</text>
</comment>